<dbReference type="EMBL" id="FZQA01000002">
    <property type="protein sequence ID" value="SNT72364.1"/>
    <property type="molecule type" value="Genomic_DNA"/>
</dbReference>
<evidence type="ECO:0000259" key="3">
    <source>
        <dbReference type="PROSITE" id="PS51762"/>
    </source>
</evidence>
<keyword evidence="5" id="KW-1185">Reference proteome</keyword>
<proteinExistence type="inferred from homology"/>
<dbReference type="Proteomes" id="UP000198346">
    <property type="component" value="Unassembled WGS sequence"/>
</dbReference>
<dbReference type="CDD" id="cd08023">
    <property type="entry name" value="GH16_laminarinase_like"/>
    <property type="match status" value="1"/>
</dbReference>
<gene>
    <name evidence="4" type="ORF">SAMN06297382_1404</name>
</gene>
<dbReference type="InterPro" id="IPR050546">
    <property type="entry name" value="Glycosyl_Hydrlase_16"/>
</dbReference>
<dbReference type="InterPro" id="IPR013320">
    <property type="entry name" value="ConA-like_dom_sf"/>
</dbReference>
<dbReference type="AlphaFoldDB" id="A0A239PPZ3"/>
<dbReference type="InterPro" id="IPR000757">
    <property type="entry name" value="Beta-glucanase-like"/>
</dbReference>
<feature type="signal peptide" evidence="2">
    <location>
        <begin position="1"/>
        <end position="26"/>
    </location>
</feature>
<protein>
    <submittedName>
        <fullName evidence="4">Beta-glucanase, GH16 family</fullName>
    </submittedName>
</protein>
<dbReference type="Gene3D" id="2.60.120.200">
    <property type="match status" value="1"/>
</dbReference>
<dbReference type="PANTHER" id="PTHR10963:SF55">
    <property type="entry name" value="GLYCOSIDE HYDROLASE FAMILY 16 PROTEIN"/>
    <property type="match status" value="1"/>
</dbReference>
<name>A0A239PPZ3_9PROT</name>
<keyword evidence="2" id="KW-0732">Signal</keyword>
<dbReference type="Pfam" id="PF00722">
    <property type="entry name" value="Glyco_hydro_16"/>
    <property type="match status" value="1"/>
</dbReference>
<sequence length="340" mass="37750">MTGTFLFCVRPVLAVLAPALLGAGLAACGAKSEPPRWETVWSDDFDGDTLDRTKWRAEVSCWGGGNNERQCYTDRPENISVEGGVLKLRARPEVYTGPLYPSHHKDARQGEATRAYTSGKIMTRGLASWRYGRFSARIKLPAGQGAWPAFWMMPADDFYGPWPLSGEIDIMEAVNLETPCAECVGGVERRSSGALHFGGLAPENTYLHLKTDKTKVEGPANEWHVFTLEWGEGVIQWFVDGKIFMRLKSDDWHTASLKAKGRPFAPFDQPFYLILNLAVGGNLPEKSNQGGFDDAAFPAEMLVDWVRVEQCTDDIETGLACLSKQEWSGEPQGPWEKDQL</sequence>
<comment type="similarity">
    <text evidence="1">Belongs to the glycosyl hydrolase 16 family.</text>
</comment>
<reference evidence="4 5" key="1">
    <citation type="submission" date="2017-07" db="EMBL/GenBank/DDBJ databases">
        <authorList>
            <person name="Sun Z.S."/>
            <person name="Albrecht U."/>
            <person name="Echele G."/>
            <person name="Lee C.C."/>
        </authorList>
    </citation>
    <scope>NUCLEOTIDE SEQUENCE [LARGE SCALE GENOMIC DNA]</scope>
    <source>
        <strain evidence="4 5">CGMCC 1.12710</strain>
    </source>
</reference>
<dbReference type="GO" id="GO:0005975">
    <property type="term" value="P:carbohydrate metabolic process"/>
    <property type="evidence" value="ECO:0007669"/>
    <property type="project" value="InterPro"/>
</dbReference>
<evidence type="ECO:0000256" key="2">
    <source>
        <dbReference type="SAM" id="SignalP"/>
    </source>
</evidence>
<dbReference type="PANTHER" id="PTHR10963">
    <property type="entry name" value="GLYCOSYL HYDROLASE-RELATED"/>
    <property type="match status" value="1"/>
</dbReference>
<feature type="chain" id="PRO_5012241224" evidence="2">
    <location>
        <begin position="27"/>
        <end position="340"/>
    </location>
</feature>
<dbReference type="SUPFAM" id="SSF49899">
    <property type="entry name" value="Concanavalin A-like lectins/glucanases"/>
    <property type="match status" value="1"/>
</dbReference>
<organism evidence="4 5">
    <name type="scientific">Amphiplicatus metriothermophilus</name>
    <dbReference type="NCBI Taxonomy" id="1519374"/>
    <lineage>
        <taxon>Bacteria</taxon>
        <taxon>Pseudomonadati</taxon>
        <taxon>Pseudomonadota</taxon>
        <taxon>Alphaproteobacteria</taxon>
        <taxon>Parvularculales</taxon>
        <taxon>Parvularculaceae</taxon>
        <taxon>Amphiplicatus</taxon>
    </lineage>
</organism>
<feature type="domain" description="GH16" evidence="3">
    <location>
        <begin position="26"/>
        <end position="314"/>
    </location>
</feature>
<dbReference type="GO" id="GO:0004553">
    <property type="term" value="F:hydrolase activity, hydrolyzing O-glycosyl compounds"/>
    <property type="evidence" value="ECO:0007669"/>
    <property type="project" value="InterPro"/>
</dbReference>
<evidence type="ECO:0000256" key="1">
    <source>
        <dbReference type="ARBA" id="ARBA00006865"/>
    </source>
</evidence>
<dbReference type="PROSITE" id="PS51762">
    <property type="entry name" value="GH16_2"/>
    <property type="match status" value="1"/>
</dbReference>
<evidence type="ECO:0000313" key="5">
    <source>
        <dbReference type="Proteomes" id="UP000198346"/>
    </source>
</evidence>
<evidence type="ECO:0000313" key="4">
    <source>
        <dbReference type="EMBL" id="SNT72364.1"/>
    </source>
</evidence>
<accession>A0A239PPZ3</accession>